<organism evidence="2 3">
    <name type="scientific">Datura stramonium</name>
    <name type="common">Jimsonweed</name>
    <name type="synonym">Common thornapple</name>
    <dbReference type="NCBI Taxonomy" id="4076"/>
    <lineage>
        <taxon>Eukaryota</taxon>
        <taxon>Viridiplantae</taxon>
        <taxon>Streptophyta</taxon>
        <taxon>Embryophyta</taxon>
        <taxon>Tracheophyta</taxon>
        <taxon>Spermatophyta</taxon>
        <taxon>Magnoliopsida</taxon>
        <taxon>eudicotyledons</taxon>
        <taxon>Gunneridae</taxon>
        <taxon>Pentapetalae</taxon>
        <taxon>asterids</taxon>
        <taxon>lamiids</taxon>
        <taxon>Solanales</taxon>
        <taxon>Solanaceae</taxon>
        <taxon>Solanoideae</taxon>
        <taxon>Datureae</taxon>
        <taxon>Datura</taxon>
    </lineage>
</organism>
<proteinExistence type="predicted"/>
<feature type="non-terminal residue" evidence="2">
    <location>
        <position position="1"/>
    </location>
</feature>
<evidence type="ECO:0000313" key="2">
    <source>
        <dbReference type="EMBL" id="MCD9638570.1"/>
    </source>
</evidence>
<name>A0ABS8UUR3_DATST</name>
<feature type="compositionally biased region" description="Basic residues" evidence="1">
    <location>
        <begin position="26"/>
        <end position="36"/>
    </location>
</feature>
<evidence type="ECO:0000256" key="1">
    <source>
        <dbReference type="SAM" id="MobiDB-lite"/>
    </source>
</evidence>
<dbReference type="Proteomes" id="UP000823775">
    <property type="component" value="Unassembled WGS sequence"/>
</dbReference>
<comment type="caution">
    <text evidence="2">The sequence shown here is derived from an EMBL/GenBank/DDBJ whole genome shotgun (WGS) entry which is preliminary data.</text>
</comment>
<gene>
    <name evidence="2" type="ORF">HAX54_022627</name>
</gene>
<reference evidence="2 3" key="1">
    <citation type="journal article" date="2021" name="BMC Genomics">
        <title>Datura genome reveals duplications of psychoactive alkaloid biosynthetic genes and high mutation rate following tissue culture.</title>
        <authorList>
            <person name="Rajewski A."/>
            <person name="Carter-House D."/>
            <person name="Stajich J."/>
            <person name="Litt A."/>
        </authorList>
    </citation>
    <scope>NUCLEOTIDE SEQUENCE [LARGE SCALE GENOMIC DNA]</scope>
    <source>
        <strain evidence="2">AR-01</strain>
    </source>
</reference>
<accession>A0ABS8UUR3</accession>
<protein>
    <submittedName>
        <fullName evidence="2">Uncharacterized protein</fullName>
    </submittedName>
</protein>
<keyword evidence="3" id="KW-1185">Reference proteome</keyword>
<feature type="region of interest" description="Disordered" evidence="1">
    <location>
        <begin position="22"/>
        <end position="51"/>
    </location>
</feature>
<evidence type="ECO:0000313" key="3">
    <source>
        <dbReference type="Proteomes" id="UP000823775"/>
    </source>
</evidence>
<dbReference type="EMBL" id="JACEIK010002731">
    <property type="protein sequence ID" value="MCD9638570.1"/>
    <property type="molecule type" value="Genomic_DNA"/>
</dbReference>
<sequence>RAKVHQEASDVMVSCDVPFDPLRVKGASRRGRKKIKTASGDRDGRGSTFRP</sequence>
<feature type="non-terminal residue" evidence="2">
    <location>
        <position position="51"/>
    </location>
</feature>